<dbReference type="EMBL" id="BAAAYK010000009">
    <property type="protein sequence ID" value="GAA3352912.1"/>
    <property type="molecule type" value="Genomic_DNA"/>
</dbReference>
<dbReference type="PANTHER" id="PTHR43108:SF8">
    <property type="entry name" value="SD21168P"/>
    <property type="match status" value="1"/>
</dbReference>
<dbReference type="EMBL" id="BAAAYK010000038">
    <property type="protein sequence ID" value="GAA3354951.1"/>
    <property type="molecule type" value="Genomic_DNA"/>
</dbReference>
<reference evidence="3" key="3">
    <citation type="submission" date="2023-12" db="EMBL/GenBank/DDBJ databases">
        <authorList>
            <person name="Sun Q."/>
            <person name="Inoue M."/>
        </authorList>
    </citation>
    <scope>NUCLEOTIDE SEQUENCE</scope>
    <source>
        <strain evidence="3">JCM 9687</strain>
    </source>
</reference>
<dbReference type="Proteomes" id="UP001500483">
    <property type="component" value="Unassembled WGS sequence"/>
</dbReference>
<sequence length="550" mass="59801">MARSAGTTRIPVAVLLVLGVLLAGCARPVRTAAPASRPNVVVVMTDDQWLDSVRFMPNVQRLLGLGGATFDRYYASFPLCCPSRSTFLSGQLAHNNGVRHNAPPLGGYDALDEENALPVWMQRAGYTTSHIGKYPNGYGKSDETHVPPGWDEWRGSIDPTTYDMYGYRLNENGRLRTYGDPWVQDPAIYQTDVYRDKAIDFIDRRSAADDPFFLSVAFLAPHGENVHGAPDNGDFFRVGRGPRPALRHQGEFAAERPPYDASYGEQDVADKPEFLRDYPEISAATGTEITTSYRLRLESLLAVDEAVQRIVDALRTNGELDDTYLMFVSDNGFFFGQHRVPTGKFLPHEAAAHVPLLLRGPGIAGGAHVPELSTNTDLTATITDIGGAEPTIPLDGRSLLPFARDPLLRTGRPLLHEAAEGALPDPVRPGAAGDGASALDVASGRAAGAGDLDQDGSASPPAPAKPRDDHSQVLDAAYEAIRTERYLYVRYVSGDHELYDLHVDPDELASKHDDARYAQVRAFLDRHLDALQGCRGAECARPIPAAPRPG</sequence>
<protein>
    <submittedName>
        <fullName evidence="3">Sulfatase</fullName>
    </submittedName>
</protein>
<dbReference type="Pfam" id="PF00884">
    <property type="entry name" value="Sulfatase"/>
    <property type="match status" value="1"/>
</dbReference>
<reference evidence="3" key="1">
    <citation type="journal article" date="2014" name="Int. J. Syst. Evol. Microbiol.">
        <title>Complete genome of a new Firmicutes species belonging to the dominant human colonic microbiota ('Ruminococcus bicirculans') reveals two chromosomes and a selective capacity to utilize plant glucans.</title>
        <authorList>
            <consortium name="NISC Comparative Sequencing Program"/>
            <person name="Wegmann U."/>
            <person name="Louis P."/>
            <person name="Goesmann A."/>
            <person name="Henrissat B."/>
            <person name="Duncan S.H."/>
            <person name="Flint H.J."/>
        </authorList>
    </citation>
    <scope>NUCLEOTIDE SEQUENCE</scope>
    <source>
        <strain evidence="3">JCM 9687</strain>
    </source>
</reference>
<keyword evidence="5" id="KW-1185">Reference proteome</keyword>
<evidence type="ECO:0000313" key="4">
    <source>
        <dbReference type="EMBL" id="GAA3354951.1"/>
    </source>
</evidence>
<evidence type="ECO:0000259" key="2">
    <source>
        <dbReference type="Pfam" id="PF00884"/>
    </source>
</evidence>
<name>A0ABP6RJ31_9PSEU</name>
<evidence type="ECO:0000313" key="3">
    <source>
        <dbReference type="EMBL" id="GAA3352912.1"/>
    </source>
</evidence>
<reference evidence="5" key="2">
    <citation type="journal article" date="2019" name="Int. J. Syst. Evol. Microbiol.">
        <title>The Global Catalogue of Microorganisms (GCM) 10K type strain sequencing project: providing services to taxonomists for standard genome sequencing and annotation.</title>
        <authorList>
            <consortium name="The Broad Institute Genomics Platform"/>
            <consortium name="The Broad Institute Genome Sequencing Center for Infectious Disease"/>
            <person name="Wu L."/>
            <person name="Ma J."/>
        </authorList>
    </citation>
    <scope>NUCLEOTIDE SEQUENCE [LARGE SCALE GENOMIC DNA]</scope>
    <source>
        <strain evidence="5">JCM 9687</strain>
    </source>
</reference>
<gene>
    <name evidence="3" type="ORF">GCM10020366_04310</name>
    <name evidence="4" type="ORF">GCM10020366_13080</name>
</gene>
<comment type="caution">
    <text evidence="3">The sequence shown here is derived from an EMBL/GenBank/DDBJ whole genome shotgun (WGS) entry which is preliminary data.</text>
</comment>
<evidence type="ECO:0000313" key="5">
    <source>
        <dbReference type="Proteomes" id="UP001500483"/>
    </source>
</evidence>
<organism evidence="3 5">
    <name type="scientific">Saccharopolyspora gregorii</name>
    <dbReference type="NCBI Taxonomy" id="33914"/>
    <lineage>
        <taxon>Bacteria</taxon>
        <taxon>Bacillati</taxon>
        <taxon>Actinomycetota</taxon>
        <taxon>Actinomycetes</taxon>
        <taxon>Pseudonocardiales</taxon>
        <taxon>Pseudonocardiaceae</taxon>
        <taxon>Saccharopolyspora</taxon>
    </lineage>
</organism>
<dbReference type="PROSITE" id="PS51257">
    <property type="entry name" value="PROKAR_LIPOPROTEIN"/>
    <property type="match status" value="1"/>
</dbReference>
<dbReference type="SUPFAM" id="SSF53649">
    <property type="entry name" value="Alkaline phosphatase-like"/>
    <property type="match status" value="1"/>
</dbReference>
<evidence type="ECO:0000256" key="1">
    <source>
        <dbReference type="SAM" id="MobiDB-lite"/>
    </source>
</evidence>
<proteinExistence type="predicted"/>
<dbReference type="CDD" id="cd16147">
    <property type="entry name" value="G6S"/>
    <property type="match status" value="1"/>
</dbReference>
<dbReference type="PANTHER" id="PTHR43108">
    <property type="entry name" value="N-ACETYLGLUCOSAMINE-6-SULFATASE FAMILY MEMBER"/>
    <property type="match status" value="1"/>
</dbReference>
<dbReference type="RefSeq" id="WP_344923890.1">
    <property type="nucleotide sequence ID" value="NZ_BAAAYK010000009.1"/>
</dbReference>
<feature type="region of interest" description="Disordered" evidence="1">
    <location>
        <begin position="447"/>
        <end position="471"/>
    </location>
</feature>
<dbReference type="InterPro" id="IPR000917">
    <property type="entry name" value="Sulfatase_N"/>
</dbReference>
<accession>A0ABP6RJ31</accession>
<dbReference type="InterPro" id="IPR017850">
    <property type="entry name" value="Alkaline_phosphatase_core_sf"/>
</dbReference>
<feature type="domain" description="Sulfatase N-terminal" evidence="2">
    <location>
        <begin position="38"/>
        <end position="387"/>
    </location>
</feature>
<dbReference type="Gene3D" id="3.40.720.10">
    <property type="entry name" value="Alkaline Phosphatase, subunit A"/>
    <property type="match status" value="1"/>
</dbReference>